<protein>
    <recommendedName>
        <fullName evidence="2">SLH domain-containing protein</fullName>
    </recommendedName>
</protein>
<sequence length="414" mass="45050">MYNLSLIGGYNDGSYGVNKSITRAEVATIITRHLDLSGSKPTFSDVSSKHWAYLSIGAIEKEEIMGGYKDGSFKPNAPPITRAELSALLVRAYELTGKSPLSFSDVSSKHWANQSIQVLVNNGIAGGYPPDGTFKPSSNVNRAEFATFLARIIKKDNTKIAGGEITVSFIDVGQGDSILLETSNGNTMLVDGGNRYAGDEVIAHLTKRGVSKIDLLVNTHPDADHLGGLIDVLETFSVEKVLDSGKVHTTQTYTDYLTLIDQKDIPFEVAQEGQFIEFDENVIIQVLNSTNDSSDLNESSVVLKVIHEDVSVLLTGDATMENEEEMMKKYNVDADVLKVGHHGSSTSSSLNLLRAVTPDNSILSYGDNSYGHPDSEVVQRLYSVNAEIWSTYYDGSILLETGDNGYSMMSGDMY</sequence>
<dbReference type="InterPro" id="IPR035681">
    <property type="entry name" value="ComA-like_MBL"/>
</dbReference>
<gene>
    <name evidence="3" type="ORF">JCM21714_1441</name>
</gene>
<dbReference type="eggNOG" id="COG2333">
    <property type="taxonomic scope" value="Bacteria"/>
</dbReference>
<feature type="domain" description="SLH" evidence="2">
    <location>
        <begin position="39"/>
        <end position="98"/>
    </location>
</feature>
<dbReference type="Gene3D" id="3.60.15.10">
    <property type="entry name" value="Ribonuclease Z/Hydroxyacylglutathione hydrolase-like"/>
    <property type="match status" value="1"/>
</dbReference>
<evidence type="ECO:0000256" key="1">
    <source>
        <dbReference type="ARBA" id="ARBA00022729"/>
    </source>
</evidence>
<accession>W4VI73</accession>
<keyword evidence="4" id="KW-1185">Reference proteome</keyword>
<evidence type="ECO:0000313" key="3">
    <source>
        <dbReference type="EMBL" id="GAE92439.1"/>
    </source>
</evidence>
<proteinExistence type="predicted"/>
<dbReference type="PANTHER" id="PTHR30619">
    <property type="entry name" value="DNA INTERNALIZATION/COMPETENCE PROTEIN COMEC/REC2"/>
    <property type="match status" value="1"/>
</dbReference>
<dbReference type="OrthoDB" id="9761531at2"/>
<reference evidence="3 4" key="1">
    <citation type="journal article" date="2014" name="Genome Announc.">
        <title>Draft Genome Sequence of the Boron-Tolerant and Moderately Halotolerant Bacterium Gracilibacillus boraciitolerans JCM 21714T.</title>
        <authorList>
            <person name="Ahmed I."/>
            <person name="Oshima K."/>
            <person name="Suda W."/>
            <person name="Kitamura K."/>
            <person name="Iida T."/>
            <person name="Ohmori Y."/>
            <person name="Fujiwara T."/>
            <person name="Hattori M."/>
            <person name="Ohkuma M."/>
        </authorList>
    </citation>
    <scope>NUCLEOTIDE SEQUENCE [LARGE SCALE GENOMIC DNA]</scope>
    <source>
        <strain evidence="3 4">JCM 21714</strain>
    </source>
</reference>
<dbReference type="STRING" id="1298598.JCM21714_1441"/>
<dbReference type="InterPro" id="IPR001279">
    <property type="entry name" value="Metallo-B-lactamas"/>
</dbReference>
<evidence type="ECO:0000259" key="2">
    <source>
        <dbReference type="PROSITE" id="PS51272"/>
    </source>
</evidence>
<feature type="domain" description="SLH" evidence="2">
    <location>
        <begin position="1"/>
        <end position="38"/>
    </location>
</feature>
<dbReference type="Pfam" id="PF00753">
    <property type="entry name" value="Lactamase_B"/>
    <property type="match status" value="1"/>
</dbReference>
<dbReference type="PROSITE" id="PS51272">
    <property type="entry name" value="SLH"/>
    <property type="match status" value="3"/>
</dbReference>
<organism evidence="3 4">
    <name type="scientific">Gracilibacillus boraciitolerans JCM 21714</name>
    <dbReference type="NCBI Taxonomy" id="1298598"/>
    <lineage>
        <taxon>Bacteria</taxon>
        <taxon>Bacillati</taxon>
        <taxon>Bacillota</taxon>
        <taxon>Bacilli</taxon>
        <taxon>Bacillales</taxon>
        <taxon>Bacillaceae</taxon>
        <taxon>Gracilibacillus</taxon>
    </lineage>
</organism>
<dbReference type="RefSeq" id="WP_052000404.1">
    <property type="nucleotide sequence ID" value="NZ_BAVS01000005.1"/>
</dbReference>
<dbReference type="SMART" id="SM00849">
    <property type="entry name" value="Lactamase_B"/>
    <property type="match status" value="1"/>
</dbReference>
<dbReference type="CDD" id="cd07731">
    <property type="entry name" value="ComA-like_MBL-fold"/>
    <property type="match status" value="1"/>
</dbReference>
<dbReference type="Pfam" id="PF00395">
    <property type="entry name" value="SLH"/>
    <property type="match status" value="3"/>
</dbReference>
<dbReference type="InterPro" id="IPR036866">
    <property type="entry name" value="RibonucZ/Hydroxyglut_hydro"/>
</dbReference>
<keyword evidence="1" id="KW-0732">Signal</keyword>
<dbReference type="Proteomes" id="UP000019102">
    <property type="component" value="Unassembled WGS sequence"/>
</dbReference>
<dbReference type="PANTHER" id="PTHR30619:SF7">
    <property type="entry name" value="BETA-LACTAMASE DOMAIN PROTEIN"/>
    <property type="match status" value="1"/>
</dbReference>
<dbReference type="EMBL" id="BAVS01000005">
    <property type="protein sequence ID" value="GAE92439.1"/>
    <property type="molecule type" value="Genomic_DNA"/>
</dbReference>
<dbReference type="SUPFAM" id="SSF56281">
    <property type="entry name" value="Metallo-hydrolase/oxidoreductase"/>
    <property type="match status" value="1"/>
</dbReference>
<dbReference type="AlphaFoldDB" id="W4VI73"/>
<comment type="caution">
    <text evidence="3">The sequence shown here is derived from an EMBL/GenBank/DDBJ whole genome shotgun (WGS) entry which is preliminary data.</text>
</comment>
<evidence type="ECO:0000313" key="4">
    <source>
        <dbReference type="Proteomes" id="UP000019102"/>
    </source>
</evidence>
<feature type="domain" description="SLH" evidence="2">
    <location>
        <begin position="99"/>
        <end position="163"/>
    </location>
</feature>
<dbReference type="InterPro" id="IPR052159">
    <property type="entry name" value="Competence_DNA_uptake"/>
</dbReference>
<name>W4VI73_9BACI</name>
<dbReference type="InterPro" id="IPR001119">
    <property type="entry name" value="SLH_dom"/>
</dbReference>